<protein>
    <submittedName>
        <fullName evidence="3">Putative Galactose oxidase</fullName>
        <ecNumber evidence="3">1.1.3.9</ecNumber>
    </submittedName>
</protein>
<dbReference type="InterPro" id="IPR015202">
    <property type="entry name" value="GO-like_E_set"/>
</dbReference>
<gene>
    <name evidence="3" type="ORF">TK0001_4922</name>
</gene>
<reference evidence="4" key="1">
    <citation type="submission" date="2017-10" db="EMBL/GenBank/DDBJ databases">
        <authorList>
            <person name="Regsiter A."/>
            <person name="William W."/>
        </authorList>
    </citation>
    <scope>NUCLEOTIDE SEQUENCE [LARGE SCALE GENOMIC DNA]</scope>
</reference>
<evidence type="ECO:0000259" key="2">
    <source>
        <dbReference type="Pfam" id="PF09118"/>
    </source>
</evidence>
<dbReference type="Pfam" id="PF09118">
    <property type="entry name" value="GO-like_E_set"/>
    <property type="match status" value="1"/>
</dbReference>
<dbReference type="InterPro" id="IPR013783">
    <property type="entry name" value="Ig-like_fold"/>
</dbReference>
<organism evidence="3 4">
    <name type="scientific">Methylorubrum extorquens</name>
    <name type="common">Methylobacterium dichloromethanicum</name>
    <name type="synonym">Methylobacterium extorquens</name>
    <dbReference type="NCBI Taxonomy" id="408"/>
    <lineage>
        <taxon>Bacteria</taxon>
        <taxon>Pseudomonadati</taxon>
        <taxon>Pseudomonadota</taxon>
        <taxon>Alphaproteobacteria</taxon>
        <taxon>Hyphomicrobiales</taxon>
        <taxon>Methylobacteriaceae</taxon>
        <taxon>Methylorubrum</taxon>
    </lineage>
</organism>
<dbReference type="EMBL" id="LT962688">
    <property type="protein sequence ID" value="SOR31507.1"/>
    <property type="molecule type" value="Genomic_DNA"/>
</dbReference>
<feature type="domain" description="Galactose oxidase-like Early set" evidence="2">
    <location>
        <begin position="450"/>
        <end position="545"/>
    </location>
</feature>
<dbReference type="InterPro" id="IPR011043">
    <property type="entry name" value="Gal_Oxase/kelch_b-propeller"/>
</dbReference>
<dbReference type="InterPro" id="IPR037293">
    <property type="entry name" value="Gal_Oxidase_central_sf"/>
</dbReference>
<dbReference type="CDD" id="cd02851">
    <property type="entry name" value="E_set_GO_C"/>
    <property type="match status" value="1"/>
</dbReference>
<dbReference type="Pfam" id="PF19193">
    <property type="entry name" value="Tectonin"/>
    <property type="match status" value="1"/>
</dbReference>
<dbReference type="EC" id="1.1.3.9" evidence="3"/>
<dbReference type="PANTHER" id="PTHR32208">
    <property type="entry name" value="SECRETED PROTEIN-RELATED"/>
    <property type="match status" value="1"/>
</dbReference>
<evidence type="ECO:0000313" key="4">
    <source>
        <dbReference type="Proteomes" id="UP000233769"/>
    </source>
</evidence>
<sequence>MSDFTFHRVGRLVTALVLMAVPGSSFAQVAIGNEPDPLVDNLRVGPNASVVGMWSPVKGWPLVGIHATLMPSGTVMTYGTALGGDVHDGRTFDLWDPARGLDDPAAHYTLPNAQFIDSFCSAAAFLKTGAMLISGGSAVSNNYSSRASTLFDPKTATPTAAASQLAYQRWYASMLTLTDGRILITGGGAPYVVNAFRGPATAIAQGDVSMTPEIYTPGAGWSTLPGATSRDAFGPDFNRWWYPRMWVAPNGRVFGISADKMWSLDPNGRGATRTLGNFKTGFNAFRRPNTGPTSTAAMFDVGRILQVGGNGASNEHATPSSAAATVIDIRGAAPVLTEVAPMANPRQWANSTILPDGTVAVTGGTRFADNAGADAVYPAELWDPRTGRWKTGASAATYRGYHSAAVLLPNATVLVTGGGVPGPVTNFNAEIYYPPYLFRADNGRQVLAPRPRVASVDAKTIDYGARLTVSLAGDDSISRVALVALGTATHSFDSSQRYIPAAFSQTGRTVSVVMPGSPNIAPPGYYMAFLLDAAGVHSNGIIVSIGGMAAPVAGPAGKGPIKAQIGELSKRVSRGRDGTTVVVNAQAGTLWRLTGGQTAAPIPAPKPMTDVAVVTANSIYGLATDGSILRYNGNAWKQVGHGGRTISASEDGTVAITNIEDNIYVKNADDDVEAWSYMPGAALRVVPMSRLAYWAIGMDGNVHRIEKSGKWTQVGESVGDLATAGDGRIAVTNKFTNEIWTKAGDDVIRNWQHNPTKAISLAVARGGSLITVGPDGNVYRE</sequence>
<keyword evidence="1" id="KW-0732">Signal</keyword>
<keyword evidence="3" id="KW-0560">Oxidoreductase</keyword>
<feature type="signal peptide" evidence="1">
    <location>
        <begin position="1"/>
        <end position="27"/>
    </location>
</feature>
<dbReference type="InterPro" id="IPR014756">
    <property type="entry name" value="Ig_E-set"/>
</dbReference>
<feature type="chain" id="PRO_5014692678" evidence="1">
    <location>
        <begin position="28"/>
        <end position="781"/>
    </location>
</feature>
<dbReference type="GO" id="GO:0045480">
    <property type="term" value="F:galactose oxidase activity"/>
    <property type="evidence" value="ECO:0007669"/>
    <property type="project" value="UniProtKB-EC"/>
</dbReference>
<dbReference type="SUPFAM" id="SSF101898">
    <property type="entry name" value="NHL repeat"/>
    <property type="match status" value="1"/>
</dbReference>
<dbReference type="AlphaFoldDB" id="A0A2N9AW07"/>
<proteinExistence type="predicted"/>
<dbReference type="SUPFAM" id="SSF81296">
    <property type="entry name" value="E set domains"/>
    <property type="match status" value="1"/>
</dbReference>
<dbReference type="SUPFAM" id="SSF50965">
    <property type="entry name" value="Galactose oxidase, central domain"/>
    <property type="match status" value="1"/>
</dbReference>
<dbReference type="Gene3D" id="2.60.40.10">
    <property type="entry name" value="Immunoglobulins"/>
    <property type="match status" value="1"/>
</dbReference>
<dbReference type="PANTHER" id="PTHR32208:SF56">
    <property type="entry name" value="GALACTOSE OXIDASE-RELATED"/>
    <property type="match status" value="1"/>
</dbReference>
<dbReference type="Gene3D" id="2.130.10.80">
    <property type="entry name" value="Galactose oxidase/kelch, beta-propeller"/>
    <property type="match status" value="1"/>
</dbReference>
<name>A0A2N9AW07_METEX</name>
<evidence type="ECO:0000256" key="1">
    <source>
        <dbReference type="SAM" id="SignalP"/>
    </source>
</evidence>
<dbReference type="InterPro" id="IPR006624">
    <property type="entry name" value="Beta-propeller_rpt_TECPR"/>
</dbReference>
<dbReference type="Proteomes" id="UP000233769">
    <property type="component" value="Chromosome tk0001"/>
</dbReference>
<accession>A0A2N9AW07</accession>
<evidence type="ECO:0000313" key="3">
    <source>
        <dbReference type="EMBL" id="SOR31507.1"/>
    </source>
</evidence>